<dbReference type="PANTHER" id="PTHR43720:SF2">
    <property type="entry name" value="2-AMINOMUCONIC SEMIALDEHYDE DEHYDROGENASE"/>
    <property type="match status" value="1"/>
</dbReference>
<dbReference type="InterPro" id="IPR015590">
    <property type="entry name" value="Aldehyde_DH_dom"/>
</dbReference>
<evidence type="ECO:0000259" key="4">
    <source>
        <dbReference type="Pfam" id="PF00171"/>
    </source>
</evidence>
<dbReference type="EMBL" id="LQYV01000018">
    <property type="protein sequence ID" value="KYD28996.1"/>
    <property type="molecule type" value="Genomic_DNA"/>
</dbReference>
<dbReference type="InterPro" id="IPR016161">
    <property type="entry name" value="Ald_DH/histidinol_DH"/>
</dbReference>
<evidence type="ECO:0000313" key="5">
    <source>
        <dbReference type="EMBL" id="KYD28996.1"/>
    </source>
</evidence>
<sequence>MMHYECELAVVIGRSARRVRAEQAYDYISGYTIANDYAVRDYLENYYRPNFRVKNRDQAMPLSPWIVSHDEVGDPMNPATELGPLIHRDHWERVNRYIENAKQEGADVYAPGVPKGLERGNFVPPTLLLNCRNDMKVAQEEIFGPVMAVMSFTSEEEAIRLANDVKYGLAAYVWTNDMKRGHRVAQAIESGMAWVNSPNVRNLRIPFGGTKYSGIGREGGHYSFDFYTEVQVVHVAVGDPPA</sequence>
<dbReference type="AlphaFoldDB" id="A0A150MX20"/>
<keyword evidence="2 5" id="KW-0560">Oxidoreductase</keyword>
<proteinExistence type="inferred from homology"/>
<name>A0A150MX20_GEOSE</name>
<dbReference type="EC" id="1.2.1.60" evidence="5"/>
<gene>
    <name evidence="5" type="ORF">B4109_2581</name>
</gene>
<comment type="similarity">
    <text evidence="1">Belongs to the aldehyde dehydrogenase family.</text>
</comment>
<dbReference type="SUPFAM" id="SSF56529">
    <property type="entry name" value="FAH"/>
    <property type="match status" value="1"/>
</dbReference>
<evidence type="ECO:0000256" key="1">
    <source>
        <dbReference type="ARBA" id="ARBA00009986"/>
    </source>
</evidence>
<evidence type="ECO:0000256" key="3">
    <source>
        <dbReference type="ARBA" id="ARBA00023027"/>
    </source>
</evidence>
<dbReference type="PATRIC" id="fig|1422.18.peg.1202"/>
<dbReference type="PANTHER" id="PTHR43720">
    <property type="entry name" value="2-AMINOMUCONIC SEMIALDEHYDE DEHYDROGENASE"/>
    <property type="match status" value="1"/>
</dbReference>
<dbReference type="SUPFAM" id="SSF53720">
    <property type="entry name" value="ALDH-like"/>
    <property type="match status" value="1"/>
</dbReference>
<dbReference type="InterPro" id="IPR036663">
    <property type="entry name" value="Fumarylacetoacetase_C_sf"/>
</dbReference>
<protein>
    <submittedName>
        <fullName evidence="5">5-carboxymethyl-2-hydroxymuconate semialdehyde dehydrogenase</fullName>
        <ecNumber evidence="5">1.2.1.60</ecNumber>
    </submittedName>
</protein>
<organism evidence="5 6">
    <name type="scientific">Geobacillus stearothermophilus</name>
    <name type="common">Bacillus stearothermophilus</name>
    <dbReference type="NCBI Taxonomy" id="1422"/>
    <lineage>
        <taxon>Bacteria</taxon>
        <taxon>Bacillati</taxon>
        <taxon>Bacillota</taxon>
        <taxon>Bacilli</taxon>
        <taxon>Bacillales</taxon>
        <taxon>Anoxybacillaceae</taxon>
        <taxon>Geobacillus</taxon>
    </lineage>
</organism>
<comment type="caution">
    <text evidence="5">The sequence shown here is derived from an EMBL/GenBank/DDBJ whole genome shotgun (WGS) entry which is preliminary data.</text>
</comment>
<dbReference type="InterPro" id="IPR016163">
    <property type="entry name" value="Ald_DH_C"/>
</dbReference>
<feature type="domain" description="Aldehyde dehydrogenase" evidence="4">
    <location>
        <begin position="71"/>
        <end position="233"/>
    </location>
</feature>
<reference evidence="5 6" key="1">
    <citation type="submission" date="2016-01" db="EMBL/GenBank/DDBJ databases">
        <title>Draft Genome Sequences of Seven Thermophilic Sporeformers Isolated from Foods.</title>
        <authorList>
            <person name="Berendsen E.M."/>
            <person name="Wells-Bennik M.H."/>
            <person name="Krawcyk A.O."/>
            <person name="De Jong A."/>
            <person name="Holsappel S."/>
            <person name="Eijlander R.T."/>
            <person name="Kuipers O.P."/>
        </authorList>
    </citation>
    <scope>NUCLEOTIDE SEQUENCE [LARGE SCALE GENOMIC DNA]</scope>
    <source>
        <strain evidence="5 6">B4109</strain>
    </source>
</reference>
<keyword evidence="3" id="KW-0520">NAD</keyword>
<dbReference type="Gene3D" id="3.40.309.10">
    <property type="entry name" value="Aldehyde Dehydrogenase, Chain A, domain 2"/>
    <property type="match status" value="1"/>
</dbReference>
<evidence type="ECO:0000256" key="2">
    <source>
        <dbReference type="ARBA" id="ARBA00023002"/>
    </source>
</evidence>
<accession>A0A150MX20</accession>
<dbReference type="Pfam" id="PF00171">
    <property type="entry name" value="Aldedh"/>
    <property type="match status" value="1"/>
</dbReference>
<dbReference type="GO" id="GO:0018480">
    <property type="term" value="F:5-carboxymethyl-2-hydroxymuconic-semialdehyde dehydrogenase activity"/>
    <property type="evidence" value="ECO:0007669"/>
    <property type="project" value="UniProtKB-EC"/>
</dbReference>
<dbReference type="Proteomes" id="UP000075424">
    <property type="component" value="Unassembled WGS sequence"/>
</dbReference>
<dbReference type="Gene3D" id="3.40.605.10">
    <property type="entry name" value="Aldehyde Dehydrogenase, Chain A, domain 1"/>
    <property type="match status" value="1"/>
</dbReference>
<dbReference type="InterPro" id="IPR016162">
    <property type="entry name" value="Ald_DH_N"/>
</dbReference>
<evidence type="ECO:0000313" key="6">
    <source>
        <dbReference type="Proteomes" id="UP000075424"/>
    </source>
</evidence>